<reference evidence="2" key="1">
    <citation type="submission" date="2019-10" db="EMBL/GenBank/DDBJ databases">
        <authorList>
            <consortium name="DOE Joint Genome Institute"/>
            <person name="Kuo A."/>
            <person name="Miyauchi S."/>
            <person name="Kiss E."/>
            <person name="Drula E."/>
            <person name="Kohler A."/>
            <person name="Sanchez-Garcia M."/>
            <person name="Andreopoulos B."/>
            <person name="Barry K.W."/>
            <person name="Bonito G."/>
            <person name="Buee M."/>
            <person name="Carver A."/>
            <person name="Chen C."/>
            <person name="Cichocki N."/>
            <person name="Clum A."/>
            <person name="Culley D."/>
            <person name="Crous P.W."/>
            <person name="Fauchery L."/>
            <person name="Girlanda M."/>
            <person name="Hayes R."/>
            <person name="Keri Z."/>
            <person name="LaButti K."/>
            <person name="Lipzen A."/>
            <person name="Lombard V."/>
            <person name="Magnuson J."/>
            <person name="Maillard F."/>
            <person name="Morin E."/>
            <person name="Murat C."/>
            <person name="Nolan M."/>
            <person name="Ohm R."/>
            <person name="Pangilinan J."/>
            <person name="Pereira M."/>
            <person name="Perotto S."/>
            <person name="Peter M."/>
            <person name="Riley R."/>
            <person name="Sitrit Y."/>
            <person name="Stielow B."/>
            <person name="Szollosi G."/>
            <person name="Zifcakova L."/>
            <person name="Stursova M."/>
            <person name="Spatafora J.W."/>
            <person name="Tedersoo L."/>
            <person name="Vaario L.-M."/>
            <person name="Yamada A."/>
            <person name="Yan M."/>
            <person name="Wang P."/>
            <person name="Xu J."/>
            <person name="Bruns T."/>
            <person name="Baldrian P."/>
            <person name="Vilgalys R."/>
            <person name="Henrissat B."/>
            <person name="Grigoriev I.V."/>
            <person name="Hibbett D."/>
            <person name="Nagy L.G."/>
            <person name="Martin F.M."/>
        </authorList>
    </citation>
    <scope>NUCLEOTIDE SEQUENCE</scope>
    <source>
        <strain evidence="2">BED1</strain>
    </source>
</reference>
<gene>
    <name evidence="2" type="ORF">L210DRAFT_2141700</name>
</gene>
<evidence type="ECO:0000256" key="1">
    <source>
        <dbReference type="SAM" id="MobiDB-lite"/>
    </source>
</evidence>
<accession>A0AAD4BDU0</accession>
<dbReference type="InterPro" id="IPR052588">
    <property type="entry name" value="Kelch_domain_protein"/>
</dbReference>
<reference evidence="2" key="2">
    <citation type="journal article" date="2020" name="Nat. Commun.">
        <title>Large-scale genome sequencing of mycorrhizal fungi provides insights into the early evolution of symbiotic traits.</title>
        <authorList>
            <person name="Miyauchi S."/>
            <person name="Kiss E."/>
            <person name="Kuo A."/>
            <person name="Drula E."/>
            <person name="Kohler A."/>
            <person name="Sanchez-Garcia M."/>
            <person name="Morin E."/>
            <person name="Andreopoulos B."/>
            <person name="Barry K.W."/>
            <person name="Bonito G."/>
            <person name="Buee M."/>
            <person name="Carver A."/>
            <person name="Chen C."/>
            <person name="Cichocki N."/>
            <person name="Clum A."/>
            <person name="Culley D."/>
            <person name="Crous P.W."/>
            <person name="Fauchery L."/>
            <person name="Girlanda M."/>
            <person name="Hayes R.D."/>
            <person name="Keri Z."/>
            <person name="LaButti K."/>
            <person name="Lipzen A."/>
            <person name="Lombard V."/>
            <person name="Magnuson J."/>
            <person name="Maillard F."/>
            <person name="Murat C."/>
            <person name="Nolan M."/>
            <person name="Ohm R.A."/>
            <person name="Pangilinan J."/>
            <person name="Pereira M.F."/>
            <person name="Perotto S."/>
            <person name="Peter M."/>
            <person name="Pfister S."/>
            <person name="Riley R."/>
            <person name="Sitrit Y."/>
            <person name="Stielow J.B."/>
            <person name="Szollosi G."/>
            <person name="Zifcakova L."/>
            <person name="Stursova M."/>
            <person name="Spatafora J.W."/>
            <person name="Tedersoo L."/>
            <person name="Vaario L.M."/>
            <person name="Yamada A."/>
            <person name="Yan M."/>
            <person name="Wang P."/>
            <person name="Xu J."/>
            <person name="Bruns T."/>
            <person name="Baldrian P."/>
            <person name="Vilgalys R."/>
            <person name="Dunand C."/>
            <person name="Henrissat B."/>
            <person name="Grigoriev I.V."/>
            <person name="Hibbett D."/>
            <person name="Nagy L.G."/>
            <person name="Martin F.M."/>
        </authorList>
    </citation>
    <scope>NUCLEOTIDE SEQUENCE</scope>
    <source>
        <strain evidence="2">BED1</strain>
    </source>
</reference>
<evidence type="ECO:0000313" key="2">
    <source>
        <dbReference type="EMBL" id="KAF8423443.1"/>
    </source>
</evidence>
<dbReference type="Proteomes" id="UP001194468">
    <property type="component" value="Unassembled WGS sequence"/>
</dbReference>
<dbReference type="EMBL" id="WHUW01000116">
    <property type="protein sequence ID" value="KAF8423443.1"/>
    <property type="molecule type" value="Genomic_DNA"/>
</dbReference>
<feature type="region of interest" description="Disordered" evidence="1">
    <location>
        <begin position="77"/>
        <end position="118"/>
    </location>
</feature>
<keyword evidence="3" id="KW-1185">Reference proteome</keyword>
<dbReference type="PANTHER" id="PTHR46063:SF1">
    <property type="entry name" value="KELCH DOMAIN-CONTAINING PROTEIN 4"/>
    <property type="match status" value="1"/>
</dbReference>
<dbReference type="AlphaFoldDB" id="A0AAD4BDU0"/>
<protein>
    <submittedName>
        <fullName evidence="2">Uncharacterized protein</fullName>
    </submittedName>
</protein>
<sequence>MPRYNAMLAVLRNTLYMYVSSPIPLAFFDHLCALFSYGGIFELGPREYTLDDFYALQLDKLERFVCLKPSGIVIPTEAEVSSDEHGESGEESSDGDEDDEYSEGEMGSEAEGDKKAAW</sequence>
<proteinExistence type="predicted"/>
<dbReference type="PANTHER" id="PTHR46063">
    <property type="entry name" value="KELCH DOMAIN-CONTAINING PROTEIN"/>
    <property type="match status" value="1"/>
</dbReference>
<evidence type="ECO:0000313" key="3">
    <source>
        <dbReference type="Proteomes" id="UP001194468"/>
    </source>
</evidence>
<organism evidence="2 3">
    <name type="scientific">Boletus edulis BED1</name>
    <dbReference type="NCBI Taxonomy" id="1328754"/>
    <lineage>
        <taxon>Eukaryota</taxon>
        <taxon>Fungi</taxon>
        <taxon>Dikarya</taxon>
        <taxon>Basidiomycota</taxon>
        <taxon>Agaricomycotina</taxon>
        <taxon>Agaricomycetes</taxon>
        <taxon>Agaricomycetidae</taxon>
        <taxon>Boletales</taxon>
        <taxon>Boletineae</taxon>
        <taxon>Boletaceae</taxon>
        <taxon>Boletoideae</taxon>
        <taxon>Boletus</taxon>
    </lineage>
</organism>
<feature type="compositionally biased region" description="Acidic residues" evidence="1">
    <location>
        <begin position="89"/>
        <end position="110"/>
    </location>
</feature>
<name>A0AAD4BDU0_BOLED</name>
<comment type="caution">
    <text evidence="2">The sequence shown here is derived from an EMBL/GenBank/DDBJ whole genome shotgun (WGS) entry which is preliminary data.</text>
</comment>